<proteinExistence type="predicted"/>
<dbReference type="RefSeq" id="WP_231955014.1">
    <property type="nucleotide sequence ID" value="NZ_CACRYJ010000016.1"/>
</dbReference>
<reference evidence="2 3" key="1">
    <citation type="submission" date="2019-11" db="EMBL/GenBank/DDBJ databases">
        <authorList>
            <person name="Criscuolo A."/>
        </authorList>
    </citation>
    <scope>NUCLEOTIDE SEQUENCE [LARGE SCALE GENOMIC DNA]</scope>
    <source>
        <strain evidence="2">CIP111667</strain>
    </source>
</reference>
<comment type="caution">
    <text evidence="2">The sequence shown here is derived from an EMBL/GenBank/DDBJ whole genome shotgun (WGS) entry which is preliminary data.</text>
</comment>
<keyword evidence="1" id="KW-0812">Transmembrane</keyword>
<protein>
    <submittedName>
        <fullName evidence="2">Uncharacterized protein</fullName>
    </submittedName>
</protein>
<name>A0A7M4DFP4_9MICO</name>
<feature type="transmembrane region" description="Helical" evidence="1">
    <location>
        <begin position="6"/>
        <end position="25"/>
    </location>
</feature>
<evidence type="ECO:0000313" key="3">
    <source>
        <dbReference type="Proteomes" id="UP000419743"/>
    </source>
</evidence>
<gene>
    <name evidence="2" type="ORF">HALOF300_00935</name>
</gene>
<dbReference type="Proteomes" id="UP000419743">
    <property type="component" value="Unassembled WGS sequence"/>
</dbReference>
<keyword evidence="1" id="KW-0472">Membrane</keyword>
<evidence type="ECO:0000313" key="2">
    <source>
        <dbReference type="EMBL" id="VZO35737.1"/>
    </source>
</evidence>
<evidence type="ECO:0000256" key="1">
    <source>
        <dbReference type="SAM" id="Phobius"/>
    </source>
</evidence>
<keyword evidence="1" id="KW-1133">Transmembrane helix</keyword>
<keyword evidence="3" id="KW-1185">Reference proteome</keyword>
<accession>A0A7M4DFP4</accession>
<organism evidence="2 3">
    <name type="scientific">Occultella aeris</name>
    <dbReference type="NCBI Taxonomy" id="2761496"/>
    <lineage>
        <taxon>Bacteria</taxon>
        <taxon>Bacillati</taxon>
        <taxon>Actinomycetota</taxon>
        <taxon>Actinomycetes</taxon>
        <taxon>Micrococcales</taxon>
        <taxon>Ruaniaceae</taxon>
        <taxon>Occultella</taxon>
    </lineage>
</organism>
<dbReference type="EMBL" id="CACRYJ010000016">
    <property type="protein sequence ID" value="VZO35737.1"/>
    <property type="molecule type" value="Genomic_DNA"/>
</dbReference>
<sequence>MIYWMLLLWAVALTVAVWPWGFLTARRRARERRRRAEAASPSQAIWPDRARQAPAVDPLVVLEVQIRLAELAAEVQLVESKPGMYAQAHHLRAALAAYDAMLAQACALAGLPFPGQALTMPVPEEERERRELELSSRGWHW</sequence>
<dbReference type="AlphaFoldDB" id="A0A7M4DFP4"/>